<protein>
    <submittedName>
        <fullName evidence="1">Uncharacterized protein</fullName>
    </submittedName>
</protein>
<keyword evidence="2" id="KW-1185">Reference proteome</keyword>
<name>A0AAD9TYQ3_9ROSI</name>
<evidence type="ECO:0000313" key="1">
    <source>
        <dbReference type="EMBL" id="KAK2644215.1"/>
    </source>
</evidence>
<accession>A0AAD9TYQ3</accession>
<dbReference type="AlphaFoldDB" id="A0AAD9TYQ3"/>
<comment type="caution">
    <text evidence="1">The sequence shown here is derived from an EMBL/GenBank/DDBJ whole genome shotgun (WGS) entry which is preliminary data.</text>
</comment>
<reference evidence="1" key="1">
    <citation type="journal article" date="2023" name="Plant J.">
        <title>Genome sequences and population genomics provide insights into the demographic history, inbreeding, and mutation load of two 'living fossil' tree species of Dipteronia.</title>
        <authorList>
            <person name="Feng Y."/>
            <person name="Comes H.P."/>
            <person name="Chen J."/>
            <person name="Zhu S."/>
            <person name="Lu R."/>
            <person name="Zhang X."/>
            <person name="Li P."/>
            <person name="Qiu J."/>
            <person name="Olsen K.M."/>
            <person name="Qiu Y."/>
        </authorList>
    </citation>
    <scope>NUCLEOTIDE SEQUENCE</scope>
    <source>
        <strain evidence="1">KIB01</strain>
    </source>
</reference>
<proteinExistence type="predicted"/>
<organism evidence="1 2">
    <name type="scientific">Dipteronia dyeriana</name>
    <dbReference type="NCBI Taxonomy" id="168575"/>
    <lineage>
        <taxon>Eukaryota</taxon>
        <taxon>Viridiplantae</taxon>
        <taxon>Streptophyta</taxon>
        <taxon>Embryophyta</taxon>
        <taxon>Tracheophyta</taxon>
        <taxon>Spermatophyta</taxon>
        <taxon>Magnoliopsida</taxon>
        <taxon>eudicotyledons</taxon>
        <taxon>Gunneridae</taxon>
        <taxon>Pentapetalae</taxon>
        <taxon>rosids</taxon>
        <taxon>malvids</taxon>
        <taxon>Sapindales</taxon>
        <taxon>Sapindaceae</taxon>
        <taxon>Hippocastanoideae</taxon>
        <taxon>Acereae</taxon>
        <taxon>Dipteronia</taxon>
    </lineage>
</organism>
<sequence length="102" mass="11524">MDPPRDLKRRRTTANDKAIMRSSKEVVTDVEQQRPNLTLVSFPPNVSIRKEAREHSKWVPKTKIEDCEENERLEVEATAIGGESAIDKDAHAAIGRETQADN</sequence>
<dbReference type="Proteomes" id="UP001280121">
    <property type="component" value="Unassembled WGS sequence"/>
</dbReference>
<evidence type="ECO:0000313" key="2">
    <source>
        <dbReference type="Proteomes" id="UP001280121"/>
    </source>
</evidence>
<dbReference type="EMBL" id="JANJYI010000006">
    <property type="protein sequence ID" value="KAK2644215.1"/>
    <property type="molecule type" value="Genomic_DNA"/>
</dbReference>
<gene>
    <name evidence="1" type="ORF">Ddye_019410</name>
</gene>